<evidence type="ECO:0000256" key="7">
    <source>
        <dbReference type="ARBA" id="ARBA00023180"/>
    </source>
</evidence>
<keyword evidence="3" id="KW-0812">Transmembrane</keyword>
<dbReference type="InterPro" id="IPR005331">
    <property type="entry name" value="Sulfotransferase"/>
</dbReference>
<accession>A0A7C4RU36</accession>
<evidence type="ECO:0008006" key="9">
    <source>
        <dbReference type="Google" id="ProtNLM"/>
    </source>
</evidence>
<dbReference type="GO" id="GO:0016051">
    <property type="term" value="P:carbohydrate biosynthetic process"/>
    <property type="evidence" value="ECO:0007669"/>
    <property type="project" value="InterPro"/>
</dbReference>
<dbReference type="AlphaFoldDB" id="A0A7C4RU36"/>
<evidence type="ECO:0000256" key="6">
    <source>
        <dbReference type="ARBA" id="ARBA00023136"/>
    </source>
</evidence>
<comment type="subcellular location">
    <subcellularLocation>
        <location evidence="1">Golgi apparatus membrane</location>
        <topology evidence="1">Single-pass type II membrane protein</topology>
    </subcellularLocation>
</comment>
<comment type="caution">
    <text evidence="8">The sequence shown here is derived from an EMBL/GenBank/DDBJ whole genome shotgun (WGS) entry which is preliminary data.</text>
</comment>
<keyword evidence="2" id="KW-0808">Transferase</keyword>
<evidence type="ECO:0000256" key="2">
    <source>
        <dbReference type="ARBA" id="ARBA00022679"/>
    </source>
</evidence>
<sequence>MISISHNFLFIHIPKTAGNSIQNILRHFSEDRIVILAPHQDGVERFEVRSAKYRIEKHSRLIDYQNQLEPDLYKRLFKFCVIRNPWDRCISFYFSPHRGNVSWDRQAFISFLNYIPPMLAYLVIKNESNQFVYSNENVNYVMRFENLDYDFKYVSSLIRIPYTRLPHRNKSNREDYRKYYDKELIEIVRKKYELDIQLFGYEF</sequence>
<keyword evidence="7" id="KW-0325">Glycoprotein</keyword>
<dbReference type="Gene3D" id="3.40.50.300">
    <property type="entry name" value="P-loop containing nucleotide triphosphate hydrolases"/>
    <property type="match status" value="1"/>
</dbReference>
<dbReference type="EMBL" id="DSUH01000358">
    <property type="protein sequence ID" value="HGU34248.1"/>
    <property type="molecule type" value="Genomic_DNA"/>
</dbReference>
<protein>
    <recommendedName>
        <fullName evidence="9">Sulfotransferase family protein</fullName>
    </recommendedName>
</protein>
<dbReference type="SUPFAM" id="SSF52540">
    <property type="entry name" value="P-loop containing nucleoside triphosphate hydrolases"/>
    <property type="match status" value="1"/>
</dbReference>
<dbReference type="InterPro" id="IPR018011">
    <property type="entry name" value="Carb_sulfotrans_8-10"/>
</dbReference>
<dbReference type="Pfam" id="PF03567">
    <property type="entry name" value="Sulfotransfer_2"/>
    <property type="match status" value="1"/>
</dbReference>
<dbReference type="GO" id="GO:0008146">
    <property type="term" value="F:sulfotransferase activity"/>
    <property type="evidence" value="ECO:0007669"/>
    <property type="project" value="InterPro"/>
</dbReference>
<keyword evidence="5" id="KW-0333">Golgi apparatus</keyword>
<evidence type="ECO:0000256" key="3">
    <source>
        <dbReference type="ARBA" id="ARBA00022692"/>
    </source>
</evidence>
<dbReference type="InterPro" id="IPR027417">
    <property type="entry name" value="P-loop_NTPase"/>
</dbReference>
<proteinExistence type="predicted"/>
<dbReference type="GO" id="GO:0016020">
    <property type="term" value="C:membrane"/>
    <property type="evidence" value="ECO:0007669"/>
    <property type="project" value="InterPro"/>
</dbReference>
<evidence type="ECO:0000313" key="8">
    <source>
        <dbReference type="EMBL" id="HGU34248.1"/>
    </source>
</evidence>
<gene>
    <name evidence="8" type="ORF">ENS29_15595</name>
</gene>
<organism evidence="8">
    <name type="scientific">Desulfatirhabdium butyrativorans</name>
    <dbReference type="NCBI Taxonomy" id="340467"/>
    <lineage>
        <taxon>Bacteria</taxon>
        <taxon>Pseudomonadati</taxon>
        <taxon>Thermodesulfobacteriota</taxon>
        <taxon>Desulfobacteria</taxon>
        <taxon>Desulfobacterales</taxon>
        <taxon>Desulfatirhabdiaceae</taxon>
        <taxon>Desulfatirhabdium</taxon>
    </lineage>
</organism>
<name>A0A7C4RU36_9BACT</name>
<evidence type="ECO:0000256" key="5">
    <source>
        <dbReference type="ARBA" id="ARBA00023034"/>
    </source>
</evidence>
<evidence type="ECO:0000256" key="4">
    <source>
        <dbReference type="ARBA" id="ARBA00022989"/>
    </source>
</evidence>
<dbReference type="PANTHER" id="PTHR12137">
    <property type="entry name" value="CARBOHYDRATE SULFOTRANSFERASE"/>
    <property type="match status" value="1"/>
</dbReference>
<keyword evidence="6" id="KW-0472">Membrane</keyword>
<evidence type="ECO:0000256" key="1">
    <source>
        <dbReference type="ARBA" id="ARBA00004323"/>
    </source>
</evidence>
<keyword evidence="4" id="KW-1133">Transmembrane helix</keyword>
<reference evidence="8" key="1">
    <citation type="journal article" date="2020" name="mSystems">
        <title>Genome- and Community-Level Interaction Insights into Carbon Utilization and Element Cycling Functions of Hydrothermarchaeota in Hydrothermal Sediment.</title>
        <authorList>
            <person name="Zhou Z."/>
            <person name="Liu Y."/>
            <person name="Xu W."/>
            <person name="Pan J."/>
            <person name="Luo Z.H."/>
            <person name="Li M."/>
        </authorList>
    </citation>
    <scope>NUCLEOTIDE SEQUENCE [LARGE SCALE GENOMIC DNA]</scope>
    <source>
        <strain evidence="8">SpSt-477</strain>
    </source>
</reference>
<dbReference type="PANTHER" id="PTHR12137:SF54">
    <property type="entry name" value="CARBOHYDRATE SULFOTRANSFERASE"/>
    <property type="match status" value="1"/>
</dbReference>